<dbReference type="PANTHER" id="PTHR33048">
    <property type="entry name" value="PTH11-LIKE INTEGRAL MEMBRANE PROTEIN (AFU_ORTHOLOGUE AFUA_5G11245)"/>
    <property type="match status" value="1"/>
</dbReference>
<feature type="transmembrane region" description="Helical" evidence="7">
    <location>
        <begin position="70"/>
        <end position="89"/>
    </location>
</feature>
<feature type="transmembrane region" description="Helical" evidence="7">
    <location>
        <begin position="266"/>
        <end position="285"/>
    </location>
</feature>
<name>A0A9Q8QGR6_9HYPO</name>
<dbReference type="GeneID" id="72066782"/>
<proteinExistence type="inferred from homology"/>
<evidence type="ECO:0000313" key="10">
    <source>
        <dbReference type="Proteomes" id="UP000829364"/>
    </source>
</evidence>
<evidence type="ECO:0000256" key="4">
    <source>
        <dbReference type="ARBA" id="ARBA00023136"/>
    </source>
</evidence>
<feature type="transmembrane region" description="Helical" evidence="7">
    <location>
        <begin position="143"/>
        <end position="166"/>
    </location>
</feature>
<sequence>MSASYPGALPPPPGVTADLDHPQDVLKTCHYVTQALTLVFVTVFVGLRVYAKRKVLVSSLTMDDYAIYSAYVFMIGYCICAFFMGSHGGGLNQWDVSVTQIQPYLKSCYAATLFYAPMAFTVKLALLVMIVRVFGSVHRKTLIGMYVLIAIIVAYYVSGFFIKVFICWPISAYWHGESDKCMNQSAIITADAIISVISDLTILLLPTPLTWSLQLPRRKRVRVAGLLCAGGIATAFSIYRLALIITDKANPNMTIVFTKVVLSGNAEVGIGLICACLPAVNALFVRANRGSSYLAQQSDNSDSRRGGGGGGGGGGQIVLTRSFQVDRTQDGKKVFELELEAGGGCGDEAGLVAAGQQPSVLNKQSSHTPSQPPSLRSDETCC</sequence>
<organism evidence="9 10">
    <name type="scientific">Purpureocillium takamizusanense</name>
    <dbReference type="NCBI Taxonomy" id="2060973"/>
    <lineage>
        <taxon>Eukaryota</taxon>
        <taxon>Fungi</taxon>
        <taxon>Dikarya</taxon>
        <taxon>Ascomycota</taxon>
        <taxon>Pezizomycotina</taxon>
        <taxon>Sordariomycetes</taxon>
        <taxon>Hypocreomycetidae</taxon>
        <taxon>Hypocreales</taxon>
        <taxon>Ophiocordycipitaceae</taxon>
        <taxon>Purpureocillium</taxon>
    </lineage>
</organism>
<comment type="subcellular location">
    <subcellularLocation>
        <location evidence="1">Membrane</location>
        <topology evidence="1">Multi-pass membrane protein</topology>
    </subcellularLocation>
</comment>
<evidence type="ECO:0000256" key="3">
    <source>
        <dbReference type="ARBA" id="ARBA00022989"/>
    </source>
</evidence>
<evidence type="ECO:0000313" key="9">
    <source>
        <dbReference type="EMBL" id="UNI18571.1"/>
    </source>
</evidence>
<dbReference type="AlphaFoldDB" id="A0A9Q8QGR6"/>
<feature type="transmembrane region" description="Helical" evidence="7">
    <location>
        <begin position="223"/>
        <end position="246"/>
    </location>
</feature>
<protein>
    <recommendedName>
        <fullName evidence="8">Rhodopsin domain-containing protein</fullName>
    </recommendedName>
</protein>
<feature type="region of interest" description="Disordered" evidence="6">
    <location>
        <begin position="356"/>
        <end position="382"/>
    </location>
</feature>
<evidence type="ECO:0000256" key="6">
    <source>
        <dbReference type="SAM" id="MobiDB-lite"/>
    </source>
</evidence>
<keyword evidence="10" id="KW-1185">Reference proteome</keyword>
<dbReference type="Pfam" id="PF20684">
    <property type="entry name" value="Fung_rhodopsin"/>
    <property type="match status" value="1"/>
</dbReference>
<reference evidence="9" key="1">
    <citation type="submission" date="2021-11" db="EMBL/GenBank/DDBJ databases">
        <title>Purpureocillium_takamizusanense_genome.</title>
        <authorList>
            <person name="Nguyen N.-H."/>
        </authorList>
    </citation>
    <scope>NUCLEOTIDE SEQUENCE</scope>
    <source>
        <strain evidence="9">PT3</strain>
    </source>
</reference>
<evidence type="ECO:0000256" key="2">
    <source>
        <dbReference type="ARBA" id="ARBA00022692"/>
    </source>
</evidence>
<comment type="similarity">
    <text evidence="5">Belongs to the SAT4 family.</text>
</comment>
<dbReference type="Proteomes" id="UP000829364">
    <property type="component" value="Chromosome 4"/>
</dbReference>
<accession>A0A9Q8QGR6</accession>
<feature type="domain" description="Rhodopsin" evidence="8">
    <location>
        <begin position="48"/>
        <end position="285"/>
    </location>
</feature>
<dbReference type="InterPro" id="IPR052337">
    <property type="entry name" value="SAT4-like"/>
</dbReference>
<evidence type="ECO:0000256" key="5">
    <source>
        <dbReference type="ARBA" id="ARBA00038359"/>
    </source>
</evidence>
<keyword evidence="3 7" id="KW-1133">Transmembrane helix</keyword>
<feature type="transmembrane region" description="Helical" evidence="7">
    <location>
        <begin position="109"/>
        <end position="131"/>
    </location>
</feature>
<dbReference type="InterPro" id="IPR049326">
    <property type="entry name" value="Rhodopsin_dom_fungi"/>
</dbReference>
<dbReference type="GO" id="GO:0016020">
    <property type="term" value="C:membrane"/>
    <property type="evidence" value="ECO:0007669"/>
    <property type="project" value="UniProtKB-SubCell"/>
</dbReference>
<dbReference type="KEGG" id="ptkz:JDV02_004831"/>
<keyword evidence="2 7" id="KW-0812">Transmembrane</keyword>
<dbReference type="PANTHER" id="PTHR33048:SF108">
    <property type="entry name" value="INTEGRAL MEMBRANE PROTEIN"/>
    <property type="match status" value="1"/>
</dbReference>
<keyword evidence="4 7" id="KW-0472">Membrane</keyword>
<dbReference type="OrthoDB" id="5378633at2759"/>
<evidence type="ECO:0000256" key="7">
    <source>
        <dbReference type="SAM" id="Phobius"/>
    </source>
</evidence>
<gene>
    <name evidence="9" type="ORF">JDV02_004831</name>
</gene>
<dbReference type="RefSeq" id="XP_047842052.1">
    <property type="nucleotide sequence ID" value="XM_047986072.1"/>
</dbReference>
<evidence type="ECO:0000259" key="8">
    <source>
        <dbReference type="Pfam" id="PF20684"/>
    </source>
</evidence>
<feature type="transmembrane region" description="Helical" evidence="7">
    <location>
        <begin position="31"/>
        <end position="50"/>
    </location>
</feature>
<dbReference type="EMBL" id="CP086357">
    <property type="protein sequence ID" value="UNI18571.1"/>
    <property type="molecule type" value="Genomic_DNA"/>
</dbReference>
<feature type="transmembrane region" description="Helical" evidence="7">
    <location>
        <begin position="186"/>
        <end position="211"/>
    </location>
</feature>
<evidence type="ECO:0000256" key="1">
    <source>
        <dbReference type="ARBA" id="ARBA00004141"/>
    </source>
</evidence>
<feature type="compositionally biased region" description="Polar residues" evidence="6">
    <location>
        <begin position="356"/>
        <end position="369"/>
    </location>
</feature>